<name>A0ABY4M0C8_9ACTN</name>
<organism evidence="2 3">
    <name type="scientific">Streptomyces halobius</name>
    <dbReference type="NCBI Taxonomy" id="2879846"/>
    <lineage>
        <taxon>Bacteria</taxon>
        <taxon>Bacillati</taxon>
        <taxon>Actinomycetota</taxon>
        <taxon>Actinomycetes</taxon>
        <taxon>Kitasatosporales</taxon>
        <taxon>Streptomycetaceae</taxon>
        <taxon>Streptomyces</taxon>
    </lineage>
</organism>
<keyword evidence="1" id="KW-0472">Membrane</keyword>
<feature type="transmembrane region" description="Helical" evidence="1">
    <location>
        <begin position="20"/>
        <end position="52"/>
    </location>
</feature>
<evidence type="ECO:0000313" key="2">
    <source>
        <dbReference type="EMBL" id="UQA91185.1"/>
    </source>
</evidence>
<evidence type="ECO:0000313" key="3">
    <source>
        <dbReference type="Proteomes" id="UP000830115"/>
    </source>
</evidence>
<dbReference type="Proteomes" id="UP000830115">
    <property type="component" value="Chromosome"/>
</dbReference>
<protein>
    <recommendedName>
        <fullName evidence="4">SPW repeat-containing protein</fullName>
    </recommendedName>
</protein>
<proteinExistence type="predicted"/>
<keyword evidence="1" id="KW-0812">Transmembrane</keyword>
<keyword evidence="1" id="KW-1133">Transmembrane helix</keyword>
<evidence type="ECO:0000256" key="1">
    <source>
        <dbReference type="SAM" id="Phobius"/>
    </source>
</evidence>
<dbReference type="RefSeq" id="WP_248861979.1">
    <property type="nucleotide sequence ID" value="NZ_CP086322.1"/>
</dbReference>
<reference evidence="2" key="1">
    <citation type="submission" date="2021-10" db="EMBL/GenBank/DDBJ databases">
        <title>Streptomyces nigrumlapis sp.nov.,an antimicrobial producing actinobacterium isolated from Black Gobi rocks.</title>
        <authorList>
            <person name="Wen Y."/>
            <person name="Zhang W."/>
            <person name="Liu X.G."/>
        </authorList>
    </citation>
    <scope>NUCLEOTIDE SEQUENCE</scope>
    <source>
        <strain evidence="2">ST13-2-2</strain>
    </source>
</reference>
<dbReference type="EMBL" id="CP086322">
    <property type="protein sequence ID" value="UQA91185.1"/>
    <property type="molecule type" value="Genomic_DNA"/>
</dbReference>
<sequence length="112" mass="11149">MSTPPETPSPRSIAREVAGLVLVAAGILVVLVALGAIHPLLSTSVAAAGTFAAFRFPAPPRSNVSRVVACAISAIATTTAVGCAFAYCPPLAWVEVGAGICAAGMWLASEAT</sequence>
<keyword evidence="3" id="KW-1185">Reference proteome</keyword>
<evidence type="ECO:0008006" key="4">
    <source>
        <dbReference type="Google" id="ProtNLM"/>
    </source>
</evidence>
<accession>A0ABY4M0C8</accession>
<gene>
    <name evidence="2" type="ORF">K9S39_04175</name>
</gene>
<feature type="transmembrane region" description="Helical" evidence="1">
    <location>
        <begin position="64"/>
        <end position="87"/>
    </location>
</feature>